<evidence type="ECO:0000313" key="3">
    <source>
        <dbReference type="Proteomes" id="UP000728032"/>
    </source>
</evidence>
<dbReference type="PANTHER" id="PTHR31139">
    <property type="entry name" value="ECTOPIC P GRANULES PROTEIN 5 HOMOLOG"/>
    <property type="match status" value="1"/>
</dbReference>
<dbReference type="PANTHER" id="PTHR31139:SF4">
    <property type="entry name" value="ECTOPIC P GRANULES PROTEIN 5 HOMOLOG"/>
    <property type="match status" value="1"/>
</dbReference>
<protein>
    <recommendedName>
        <fullName evidence="1">Epg5-like central TPR repeats domain-containing protein</fullName>
    </recommendedName>
</protein>
<evidence type="ECO:0000259" key="1">
    <source>
        <dbReference type="Pfam" id="PF26103"/>
    </source>
</evidence>
<feature type="non-terminal residue" evidence="2">
    <location>
        <position position="1"/>
    </location>
</feature>
<accession>A0A7R9QV88</accession>
<dbReference type="GO" id="GO:0005737">
    <property type="term" value="C:cytoplasm"/>
    <property type="evidence" value="ECO:0007669"/>
    <property type="project" value="TreeGrafter"/>
</dbReference>
<feature type="domain" description="Epg5-like central TPR repeats" evidence="1">
    <location>
        <begin position="284"/>
        <end position="341"/>
    </location>
</feature>
<dbReference type="Pfam" id="PF26103">
    <property type="entry name" value="TPR_Epg5"/>
    <property type="match status" value="1"/>
</dbReference>
<organism evidence="2">
    <name type="scientific">Oppiella nova</name>
    <dbReference type="NCBI Taxonomy" id="334625"/>
    <lineage>
        <taxon>Eukaryota</taxon>
        <taxon>Metazoa</taxon>
        <taxon>Ecdysozoa</taxon>
        <taxon>Arthropoda</taxon>
        <taxon>Chelicerata</taxon>
        <taxon>Arachnida</taxon>
        <taxon>Acari</taxon>
        <taxon>Acariformes</taxon>
        <taxon>Sarcoptiformes</taxon>
        <taxon>Oribatida</taxon>
        <taxon>Brachypylina</taxon>
        <taxon>Oppioidea</taxon>
        <taxon>Oppiidae</taxon>
        <taxon>Oppiella</taxon>
    </lineage>
</organism>
<gene>
    <name evidence="2" type="ORF">ONB1V03_LOCUS15069</name>
</gene>
<name>A0A7R9QV88_9ACAR</name>
<dbReference type="OrthoDB" id="75419at2759"/>
<sequence>MEASRIYDLWLELHSTSLISNIDCGSDEKIIKIEDELPLNIPEVKKTNLDSFNVNIKSIENSSALLLLIQHNVRVVLEEAKFFENLLQKFDDLNKNLMQSLPDLYPNIKKEIKLKISCEKDSYDPNGCTGPALFNIEFIEATLNQHSLKSIERNRIDFENTISQLIETPSNKVVLASLFIEKAIPILIESYDFHIEDNQIERSLLGSILSWINDTNYMYPPSKRIILIESYDFHIEDNQIERSLLGSILSWINDTNYMYPPSKRMFTNLLDSLGSIAEIRCDETNKFVLETAINYPKIIEYMAPRLKPSKTSSQCFLDMYQLIEQKITKTPAQVSFVLLSKVCY</sequence>
<keyword evidence="3" id="KW-1185">Reference proteome</keyword>
<proteinExistence type="predicted"/>
<dbReference type="Proteomes" id="UP000728032">
    <property type="component" value="Unassembled WGS sequence"/>
</dbReference>
<dbReference type="InterPro" id="IPR051436">
    <property type="entry name" value="Autophagy-related_EPG5"/>
</dbReference>
<dbReference type="EMBL" id="OC929830">
    <property type="protein sequence ID" value="CAD7658448.1"/>
    <property type="molecule type" value="Genomic_DNA"/>
</dbReference>
<dbReference type="EMBL" id="CAJPVJ010015005">
    <property type="protein sequence ID" value="CAG2175634.1"/>
    <property type="molecule type" value="Genomic_DNA"/>
</dbReference>
<evidence type="ECO:0000313" key="2">
    <source>
        <dbReference type="EMBL" id="CAD7658448.1"/>
    </source>
</evidence>
<reference evidence="2" key="1">
    <citation type="submission" date="2020-11" db="EMBL/GenBank/DDBJ databases">
        <authorList>
            <person name="Tran Van P."/>
        </authorList>
    </citation>
    <scope>NUCLEOTIDE SEQUENCE</scope>
</reference>
<dbReference type="InterPro" id="IPR059030">
    <property type="entry name" value="TPR_Epg5_mid"/>
</dbReference>
<dbReference type="AlphaFoldDB" id="A0A7R9QV88"/>
<dbReference type="GO" id="GO:0097352">
    <property type="term" value="P:autophagosome maturation"/>
    <property type="evidence" value="ECO:0007669"/>
    <property type="project" value="TreeGrafter"/>
</dbReference>